<feature type="transmembrane region" description="Helical" evidence="9">
    <location>
        <begin position="6"/>
        <end position="30"/>
    </location>
</feature>
<evidence type="ECO:0000313" key="11">
    <source>
        <dbReference type="Proteomes" id="UP000245207"/>
    </source>
</evidence>
<evidence type="ECO:0000256" key="6">
    <source>
        <dbReference type="ARBA" id="ARBA00022824"/>
    </source>
</evidence>
<protein>
    <submittedName>
        <fullName evidence="10">Magnesium transporter protein 1</fullName>
    </submittedName>
</protein>
<keyword evidence="8 9" id="KW-0472">Membrane</keyword>
<dbReference type="Gene3D" id="3.40.30.10">
    <property type="entry name" value="Glutaredoxin"/>
    <property type="match status" value="1"/>
</dbReference>
<keyword evidence="5" id="KW-0732">Signal</keyword>
<comment type="similarity">
    <text evidence="3">Belongs to the OST3/OST6 family.</text>
</comment>
<dbReference type="Pfam" id="PF04756">
    <property type="entry name" value="OST3_OST6"/>
    <property type="match status" value="1"/>
</dbReference>
<evidence type="ECO:0000256" key="7">
    <source>
        <dbReference type="ARBA" id="ARBA00022989"/>
    </source>
</evidence>
<dbReference type="PANTHER" id="PTHR12692:SF0">
    <property type="entry name" value="GH11935P"/>
    <property type="match status" value="1"/>
</dbReference>
<feature type="transmembrane region" description="Helical" evidence="9">
    <location>
        <begin position="189"/>
        <end position="208"/>
    </location>
</feature>
<dbReference type="STRING" id="35608.A0A2U1MCU9"/>
<organism evidence="10 11">
    <name type="scientific">Artemisia annua</name>
    <name type="common">Sweet wormwood</name>
    <dbReference type="NCBI Taxonomy" id="35608"/>
    <lineage>
        <taxon>Eukaryota</taxon>
        <taxon>Viridiplantae</taxon>
        <taxon>Streptophyta</taxon>
        <taxon>Embryophyta</taxon>
        <taxon>Tracheophyta</taxon>
        <taxon>Spermatophyta</taxon>
        <taxon>Magnoliopsida</taxon>
        <taxon>eudicotyledons</taxon>
        <taxon>Gunneridae</taxon>
        <taxon>Pentapetalae</taxon>
        <taxon>asterids</taxon>
        <taxon>campanulids</taxon>
        <taxon>Asterales</taxon>
        <taxon>Asteraceae</taxon>
        <taxon>Asteroideae</taxon>
        <taxon>Anthemideae</taxon>
        <taxon>Artemisiinae</taxon>
        <taxon>Artemisia</taxon>
    </lineage>
</organism>
<dbReference type="PANTHER" id="PTHR12692">
    <property type="entry name" value="DOLICHYL-DIPHOSPHOOLIGOSACCHARIDE--PROTEIN GLYCOSYLTRANSFERASE-RELATED"/>
    <property type="match status" value="1"/>
</dbReference>
<comment type="function">
    <text evidence="1">Subunit of the oligosaccharyl transferase (OST) complex that catalyzes the initial transfer of a defined glycan (Glc(3)Man(9)GlcNAc(2) in eukaryotes) from the lipid carrier dolichol-pyrophosphate to an asparagine residue within an Asn-X-Ser/Thr consensus motif in nascent polypeptide chains, the first step in protein N-glycosylation. N-glycosylation occurs cotranslationally and the complex associates with the Sec61 complex at the channel-forming translocon complex that mediates protein translocation across the endoplasmic reticulum (ER). All subunits are required for a maximal enzyme activity.</text>
</comment>
<evidence type="ECO:0000256" key="3">
    <source>
        <dbReference type="ARBA" id="ARBA00009561"/>
    </source>
</evidence>
<comment type="caution">
    <text evidence="10">The sequence shown here is derived from an EMBL/GenBank/DDBJ whole genome shotgun (WGS) entry which is preliminary data.</text>
</comment>
<dbReference type="EMBL" id="PKPP01005724">
    <property type="protein sequence ID" value="PWA59085.1"/>
    <property type="molecule type" value="Genomic_DNA"/>
</dbReference>
<keyword evidence="11" id="KW-1185">Reference proteome</keyword>
<dbReference type="InterPro" id="IPR021149">
    <property type="entry name" value="OligosaccharylTrfase_OST3/OST6"/>
</dbReference>
<evidence type="ECO:0000256" key="8">
    <source>
        <dbReference type="ARBA" id="ARBA00023136"/>
    </source>
</evidence>
<name>A0A2U1MCU9_ARTAN</name>
<sequence length="341" mass="38557">MAISPKISHFLVMLLTIIASIVIIANAGIVSELHSLQSHSQSGVIHLNETLLDRIFNSNERSFYVIIFFDAILLHDKPEPNLKSIRSEFALISNSFFINNQNTSSLSKVFFFDIEFGESEKGFQRFGIQALPNIRIVPPDAEDLKSDSIPMDVGEYSGLAESMADFIESKTGLSIGRIHRPPMLSKMQLGVVIVGFLIWVPFMINKVIAGETIFHNKKVWIFGTIFVYFFSVSGSMFILIRRIPLFVIDKKDPNKAVFFFKGNGMQFGSEGMCIGFLFTIVGLLLAYITRVVVTIKESMMQRLAMISAMVVSFWAVKEVVRLDHWKTGYSVHPYVPSNWYK</sequence>
<evidence type="ECO:0000256" key="5">
    <source>
        <dbReference type="ARBA" id="ARBA00022729"/>
    </source>
</evidence>
<proteinExistence type="inferred from homology"/>
<evidence type="ECO:0000256" key="1">
    <source>
        <dbReference type="ARBA" id="ARBA00002791"/>
    </source>
</evidence>
<accession>A0A2U1MCU9</accession>
<feature type="transmembrane region" description="Helical" evidence="9">
    <location>
        <begin position="220"/>
        <end position="240"/>
    </location>
</feature>
<dbReference type="OrthoDB" id="67566at2759"/>
<evidence type="ECO:0000256" key="4">
    <source>
        <dbReference type="ARBA" id="ARBA00022692"/>
    </source>
</evidence>
<reference evidence="10 11" key="1">
    <citation type="journal article" date="2018" name="Mol. Plant">
        <title>The genome of Artemisia annua provides insight into the evolution of Asteraceae family and artemisinin biosynthesis.</title>
        <authorList>
            <person name="Shen Q."/>
            <person name="Zhang L."/>
            <person name="Liao Z."/>
            <person name="Wang S."/>
            <person name="Yan T."/>
            <person name="Shi P."/>
            <person name="Liu M."/>
            <person name="Fu X."/>
            <person name="Pan Q."/>
            <person name="Wang Y."/>
            <person name="Lv Z."/>
            <person name="Lu X."/>
            <person name="Zhang F."/>
            <person name="Jiang W."/>
            <person name="Ma Y."/>
            <person name="Chen M."/>
            <person name="Hao X."/>
            <person name="Li L."/>
            <person name="Tang Y."/>
            <person name="Lv G."/>
            <person name="Zhou Y."/>
            <person name="Sun X."/>
            <person name="Brodelius P.E."/>
            <person name="Rose J.K.C."/>
            <person name="Tang K."/>
        </authorList>
    </citation>
    <scope>NUCLEOTIDE SEQUENCE [LARGE SCALE GENOMIC DNA]</scope>
    <source>
        <strain evidence="11">cv. Huhao1</strain>
        <tissue evidence="10">Leaf</tissue>
    </source>
</reference>
<keyword evidence="6" id="KW-0256">Endoplasmic reticulum</keyword>
<gene>
    <name evidence="10" type="ORF">CTI12_AA394430</name>
</gene>
<dbReference type="Proteomes" id="UP000245207">
    <property type="component" value="Unassembled WGS sequence"/>
</dbReference>
<dbReference type="AlphaFoldDB" id="A0A2U1MCU9"/>
<keyword evidence="7 9" id="KW-1133">Transmembrane helix</keyword>
<dbReference type="GO" id="GO:0018279">
    <property type="term" value="P:protein N-linked glycosylation via asparagine"/>
    <property type="evidence" value="ECO:0007669"/>
    <property type="project" value="TreeGrafter"/>
</dbReference>
<evidence type="ECO:0000313" key="10">
    <source>
        <dbReference type="EMBL" id="PWA59085.1"/>
    </source>
</evidence>
<dbReference type="GO" id="GO:0008250">
    <property type="term" value="C:oligosaccharyltransferase complex"/>
    <property type="evidence" value="ECO:0007669"/>
    <property type="project" value="TreeGrafter"/>
</dbReference>
<keyword evidence="4 9" id="KW-0812">Transmembrane</keyword>
<evidence type="ECO:0000256" key="2">
    <source>
        <dbReference type="ARBA" id="ARBA00004477"/>
    </source>
</evidence>
<feature type="transmembrane region" description="Helical" evidence="9">
    <location>
        <begin position="271"/>
        <end position="293"/>
    </location>
</feature>
<comment type="subcellular location">
    <subcellularLocation>
        <location evidence="2">Endoplasmic reticulum membrane</location>
        <topology evidence="2">Multi-pass membrane protein</topology>
    </subcellularLocation>
</comment>
<evidence type="ECO:0000256" key="9">
    <source>
        <dbReference type="SAM" id="Phobius"/>
    </source>
</evidence>